<accession>A0ABR3FJ61</accession>
<protein>
    <recommendedName>
        <fullName evidence="1">F-box domain-containing protein</fullName>
    </recommendedName>
</protein>
<gene>
    <name evidence="2" type="ORF">V5O48_006584</name>
</gene>
<organism evidence="2 3">
    <name type="scientific">Marasmius crinis-equi</name>
    <dbReference type="NCBI Taxonomy" id="585013"/>
    <lineage>
        <taxon>Eukaryota</taxon>
        <taxon>Fungi</taxon>
        <taxon>Dikarya</taxon>
        <taxon>Basidiomycota</taxon>
        <taxon>Agaricomycotina</taxon>
        <taxon>Agaricomycetes</taxon>
        <taxon>Agaricomycetidae</taxon>
        <taxon>Agaricales</taxon>
        <taxon>Marasmiineae</taxon>
        <taxon>Marasmiaceae</taxon>
        <taxon>Marasmius</taxon>
    </lineage>
</organism>
<keyword evidence="3" id="KW-1185">Reference proteome</keyword>
<dbReference type="Pfam" id="PF12937">
    <property type="entry name" value="F-box-like"/>
    <property type="match status" value="1"/>
</dbReference>
<sequence>MITNLPNELLIHIFIFSIPPEGAILTCYSGPPMLSCVSSQALVLSRVCSRWRKLAISIPELWSTITVDLPLPKDYTFFEVPQEALALHHQRSQGTPLTITVTRDPPDSRPHWSFYSFLAAHSTRVGALHLDRMGSFLECITAPHPDCPNQSPFPLLETLAFQVYGWPFTRDHRKLIDFFRAASFPSLENLSITYLNVDASLTFTREFPLPYGQLRTLIFRAHDTVEVPHILSSCYSLTTLEVELVTLSQNSLATPSWYGSLIRVSLPNLTEFTVHIYLTEESYTINNHLLSHLHCPSLVSLTLQGANKSSYITSGPLLRRSTIHAELFEHGVMLFLSTSGCTLTQLTIDTISIKSRSLLKLLQTPACSPLRDLCAREGDTRLGWEAESSDFSMDLLRGLFDPPSESHPRLLPFLRNLRVKVATGFNDVPAALESIPYFRRVSLDSVVFEIPDDLAGTHRRDLRKDLAMAIKVVGYPSGDVFAGRVFFCCILNCPN</sequence>
<comment type="caution">
    <text evidence="2">The sequence shown here is derived from an EMBL/GenBank/DDBJ whole genome shotgun (WGS) entry which is preliminary data.</text>
</comment>
<dbReference type="PANTHER" id="PTHR38926:SF5">
    <property type="entry name" value="F-BOX AND LEUCINE-RICH REPEAT PROTEIN 6"/>
    <property type="match status" value="1"/>
</dbReference>
<proteinExistence type="predicted"/>
<dbReference type="Gene3D" id="3.80.10.10">
    <property type="entry name" value="Ribonuclease Inhibitor"/>
    <property type="match status" value="1"/>
</dbReference>
<evidence type="ECO:0000313" key="2">
    <source>
        <dbReference type="EMBL" id="KAL0575391.1"/>
    </source>
</evidence>
<dbReference type="PANTHER" id="PTHR38926">
    <property type="entry name" value="F-BOX DOMAIN CONTAINING PROTEIN, EXPRESSED"/>
    <property type="match status" value="1"/>
</dbReference>
<dbReference type="InterPro" id="IPR001810">
    <property type="entry name" value="F-box_dom"/>
</dbReference>
<dbReference type="Gene3D" id="1.20.1280.50">
    <property type="match status" value="1"/>
</dbReference>
<evidence type="ECO:0000259" key="1">
    <source>
        <dbReference type="Pfam" id="PF12937"/>
    </source>
</evidence>
<dbReference type="InterPro" id="IPR032675">
    <property type="entry name" value="LRR_dom_sf"/>
</dbReference>
<name>A0ABR3FJ61_9AGAR</name>
<dbReference type="Proteomes" id="UP001465976">
    <property type="component" value="Unassembled WGS sequence"/>
</dbReference>
<reference evidence="2 3" key="1">
    <citation type="submission" date="2024-02" db="EMBL/GenBank/DDBJ databases">
        <title>A draft genome for the cacao thread blight pathogen Marasmius crinis-equi.</title>
        <authorList>
            <person name="Cohen S.P."/>
            <person name="Baruah I.K."/>
            <person name="Amoako-Attah I."/>
            <person name="Bukari Y."/>
            <person name="Meinhardt L.W."/>
            <person name="Bailey B.A."/>
        </authorList>
    </citation>
    <scope>NUCLEOTIDE SEQUENCE [LARGE SCALE GENOMIC DNA]</scope>
    <source>
        <strain evidence="2 3">GH-76</strain>
    </source>
</reference>
<evidence type="ECO:0000313" key="3">
    <source>
        <dbReference type="Proteomes" id="UP001465976"/>
    </source>
</evidence>
<feature type="domain" description="F-box" evidence="1">
    <location>
        <begin position="2"/>
        <end position="66"/>
    </location>
</feature>
<dbReference type="EMBL" id="JBAHYK010000309">
    <property type="protein sequence ID" value="KAL0575391.1"/>
    <property type="molecule type" value="Genomic_DNA"/>
</dbReference>